<dbReference type="GO" id="GO:0002020">
    <property type="term" value="F:protease binding"/>
    <property type="evidence" value="ECO:0007669"/>
    <property type="project" value="TreeGrafter"/>
</dbReference>
<gene>
    <name evidence="6" type="primary">yqiK</name>
    <name evidence="6" type="ORF">NCTC12957_01456</name>
</gene>
<protein>
    <submittedName>
        <fullName evidence="6">Inner membrane protein YqiK</fullName>
    </submittedName>
</protein>
<evidence type="ECO:0000313" key="6">
    <source>
        <dbReference type="EMBL" id="SUN07876.1"/>
    </source>
</evidence>
<evidence type="ECO:0000313" key="7">
    <source>
        <dbReference type="Proteomes" id="UP000255213"/>
    </source>
</evidence>
<dbReference type="Gene3D" id="3.30.479.30">
    <property type="entry name" value="Band 7 domain"/>
    <property type="match status" value="1"/>
</dbReference>
<evidence type="ECO:0000256" key="2">
    <source>
        <dbReference type="ARBA" id="ARBA00007161"/>
    </source>
</evidence>
<evidence type="ECO:0000256" key="4">
    <source>
        <dbReference type="SAM" id="Coils"/>
    </source>
</evidence>
<dbReference type="EMBL" id="UHEN01000001">
    <property type="protein sequence ID" value="SUN07876.1"/>
    <property type="molecule type" value="Genomic_DNA"/>
</dbReference>
<sequence length="550" mass="59962">MPITYIIIGVAILLVIILFILGYVSAKPNEAIVITGLGKPRTLIGRSGFMIPFLEKRSYISIEQFSTDVQTTDFVPTLDFINVKADAVVKVKVGVSEPLLNAAAQNFLNWKTSDISSSIQDVLEGNLREIIGQMELRDMVNNRQAFAEKVQSNAAPDLAKMGLEIIAFTVQSFTDDNDVIKNLGIDNIVTIQKDAANARAKAEREQAEVRAREDQAANDARVAADLEIAKKKNELAIEQANLKRQSDVQLAQANAAYGIEEQAQRKEIERATAEANIVKQQKEAEVKAEEVKVREQELSATIRKQAEAEKYARQQAAEADLIERQRKAEAELYETQREAEAQKARAEAAKYAAEQEAAGIEAKGRAEAEAIRLKLEAEADGLSKKADAMAKFNDAAVTEMVVNVLPEIAKNIATPLEKVDKITMYGEGNASKLVGDLMTTMDKTTEGLGINVRDLITATLTGRAISNGLTTAQELGASGASQPIPTEAVEEPKTEPAENVAVPSALKEKKVLQKVVETDQTVDAGATEVADTTETDFTYRLSSDEKDREL</sequence>
<accession>A0A380IFK5</accession>
<dbReference type="CDD" id="cd03399">
    <property type="entry name" value="SPFH_flotillin"/>
    <property type="match status" value="1"/>
</dbReference>
<dbReference type="InterPro" id="IPR001107">
    <property type="entry name" value="Band_7"/>
</dbReference>
<dbReference type="SMART" id="SM00244">
    <property type="entry name" value="PHB"/>
    <property type="match status" value="1"/>
</dbReference>
<comment type="subcellular location">
    <subcellularLocation>
        <location evidence="1">Membrane</location>
    </subcellularLocation>
</comment>
<name>A0A380IFK5_STRAI</name>
<dbReference type="PANTHER" id="PTHR13806">
    <property type="entry name" value="FLOTILLIN-RELATED"/>
    <property type="match status" value="1"/>
</dbReference>
<keyword evidence="4" id="KW-0175">Coiled coil</keyword>
<dbReference type="AlphaFoldDB" id="A0A380IFK5"/>
<dbReference type="PANTHER" id="PTHR13806:SF46">
    <property type="entry name" value="FLOTILLIN-1-RELATED"/>
    <property type="match status" value="1"/>
</dbReference>
<organism evidence="6 7">
    <name type="scientific">Streptococcus acidominimus</name>
    <dbReference type="NCBI Taxonomy" id="1326"/>
    <lineage>
        <taxon>Bacteria</taxon>
        <taxon>Bacillati</taxon>
        <taxon>Bacillota</taxon>
        <taxon>Bacilli</taxon>
        <taxon>Lactobacillales</taxon>
        <taxon>Streptococcaceae</taxon>
        <taxon>Streptococcus</taxon>
    </lineage>
</organism>
<dbReference type="GO" id="GO:0072659">
    <property type="term" value="P:protein localization to plasma membrane"/>
    <property type="evidence" value="ECO:0007669"/>
    <property type="project" value="TreeGrafter"/>
</dbReference>
<keyword evidence="3" id="KW-0472">Membrane</keyword>
<evidence type="ECO:0000256" key="1">
    <source>
        <dbReference type="ARBA" id="ARBA00004370"/>
    </source>
</evidence>
<evidence type="ECO:0000259" key="5">
    <source>
        <dbReference type="SMART" id="SM00244"/>
    </source>
</evidence>
<dbReference type="Proteomes" id="UP000255213">
    <property type="component" value="Unassembled WGS sequence"/>
</dbReference>
<feature type="coiled-coil region" evidence="4">
    <location>
        <begin position="188"/>
        <end position="385"/>
    </location>
</feature>
<evidence type="ECO:0000256" key="3">
    <source>
        <dbReference type="ARBA" id="ARBA00023136"/>
    </source>
</evidence>
<dbReference type="SUPFAM" id="SSF117892">
    <property type="entry name" value="Band 7/SPFH domain"/>
    <property type="match status" value="1"/>
</dbReference>
<dbReference type="InterPro" id="IPR031905">
    <property type="entry name" value="Flotillin_C"/>
</dbReference>
<dbReference type="Pfam" id="PF01145">
    <property type="entry name" value="Band_7"/>
    <property type="match status" value="1"/>
</dbReference>
<proteinExistence type="inferred from homology"/>
<dbReference type="InterPro" id="IPR027705">
    <property type="entry name" value="Flotillin_fam"/>
</dbReference>
<dbReference type="Pfam" id="PF15975">
    <property type="entry name" value="Flot"/>
    <property type="match status" value="1"/>
</dbReference>
<comment type="similarity">
    <text evidence="2">Belongs to the band 7/mec-2 family. Flotillin subfamily.</text>
</comment>
<feature type="domain" description="Band 7" evidence="5">
    <location>
        <begin position="21"/>
        <end position="187"/>
    </location>
</feature>
<dbReference type="InterPro" id="IPR036013">
    <property type="entry name" value="Band_7/SPFH_dom_sf"/>
</dbReference>
<dbReference type="GO" id="GO:0005886">
    <property type="term" value="C:plasma membrane"/>
    <property type="evidence" value="ECO:0007669"/>
    <property type="project" value="TreeGrafter"/>
</dbReference>
<reference evidence="6 7" key="1">
    <citation type="submission" date="2018-06" db="EMBL/GenBank/DDBJ databases">
        <authorList>
            <consortium name="Pathogen Informatics"/>
            <person name="Doyle S."/>
        </authorList>
    </citation>
    <scope>NUCLEOTIDE SEQUENCE [LARGE SCALE GENOMIC DNA]</scope>
    <source>
        <strain evidence="6 7">NCTC12957</strain>
    </source>
</reference>